<feature type="compositionally biased region" description="Basic residues" evidence="1">
    <location>
        <begin position="64"/>
        <end position="77"/>
    </location>
</feature>
<gene>
    <name evidence="2" type="ORF">AVDCRST_MAG45-2537</name>
</gene>
<feature type="non-terminal residue" evidence="2">
    <location>
        <position position="412"/>
    </location>
</feature>
<accession>A0A6J4TEV3</accession>
<feature type="compositionally biased region" description="Basic residues" evidence="1">
    <location>
        <begin position="164"/>
        <end position="174"/>
    </location>
</feature>
<feature type="compositionally biased region" description="Basic and acidic residues" evidence="1">
    <location>
        <begin position="113"/>
        <end position="122"/>
    </location>
</feature>
<feature type="non-terminal residue" evidence="2">
    <location>
        <position position="1"/>
    </location>
</feature>
<name>A0A6J4TEV3_9ACTN</name>
<feature type="compositionally biased region" description="Basic and acidic residues" evidence="1">
    <location>
        <begin position="179"/>
        <end position="200"/>
    </location>
</feature>
<reference evidence="2" key="1">
    <citation type="submission" date="2020-02" db="EMBL/GenBank/DDBJ databases">
        <authorList>
            <person name="Meier V. D."/>
        </authorList>
    </citation>
    <scope>NUCLEOTIDE SEQUENCE</scope>
    <source>
        <strain evidence="2">AVDCRST_MAG45</strain>
    </source>
</reference>
<feature type="compositionally biased region" description="Basic residues" evidence="1">
    <location>
        <begin position="146"/>
        <end position="155"/>
    </location>
</feature>
<dbReference type="AlphaFoldDB" id="A0A6J4TEV3"/>
<feature type="compositionally biased region" description="Basic and acidic residues" evidence="1">
    <location>
        <begin position="78"/>
        <end position="93"/>
    </location>
</feature>
<sequence>VGASAAPLRVTPARPLHAAARRLLARRRGRRRSELCHRGRRLGLARGSRAVLAPVAGHRQHDPARRRRRSRRRRRRLGRDLPRHGAADPSERGHARRPGQLAGRGGGVCPQRPPDRCADAGLRRRRDPRRLPGGARPAESQGIRSLARRAGHQARLRSADARGLPHRPDRRRRSVLAGRGDRPLLDRGSRRALGQRDRRLGRGPRILDAGRRVGRPLRRLGPVHRARPPSVGHRAGHRRSRAPEHLRARARGGGQQRGLRRPAPARERASHRGPGPGAERRRLCPLPLGRLRLGRGRAGLPVHAGQRRSPARCRGGGPARHQRHLRSAAAHRLRRRAPPPRRGLLPRRAPGLPPGSADRRLQPRLAARRHERHRGGGSGTPRRDRPADPGDPRGRRRSGRRPGSAARRWAAA</sequence>
<evidence type="ECO:0000313" key="2">
    <source>
        <dbReference type="EMBL" id="CAA9521535.1"/>
    </source>
</evidence>
<evidence type="ECO:0000256" key="1">
    <source>
        <dbReference type="SAM" id="MobiDB-lite"/>
    </source>
</evidence>
<feature type="compositionally biased region" description="Basic residues" evidence="1">
    <location>
        <begin position="366"/>
        <end position="375"/>
    </location>
</feature>
<feature type="compositionally biased region" description="Low complexity" evidence="1">
    <location>
        <begin position="342"/>
        <end position="356"/>
    </location>
</feature>
<dbReference type="EMBL" id="CADCVU010000215">
    <property type="protein sequence ID" value="CAA9521535.1"/>
    <property type="molecule type" value="Genomic_DNA"/>
</dbReference>
<protein>
    <submittedName>
        <fullName evidence="2">Uncharacterized protein</fullName>
    </submittedName>
</protein>
<feature type="region of interest" description="Disordered" evidence="1">
    <location>
        <begin position="47"/>
        <end position="412"/>
    </location>
</feature>
<feature type="compositionally biased region" description="Basic and acidic residues" evidence="1">
    <location>
        <begin position="381"/>
        <end position="393"/>
    </location>
</feature>
<proteinExistence type="predicted"/>
<organism evidence="2">
    <name type="scientific">uncultured Solirubrobacterales bacterium</name>
    <dbReference type="NCBI Taxonomy" id="768556"/>
    <lineage>
        <taxon>Bacteria</taxon>
        <taxon>Bacillati</taxon>
        <taxon>Actinomycetota</taxon>
        <taxon>Thermoleophilia</taxon>
        <taxon>Solirubrobacterales</taxon>
        <taxon>environmental samples</taxon>
    </lineage>
</organism>
<feature type="compositionally biased region" description="Basic residues" evidence="1">
    <location>
        <begin position="320"/>
        <end position="339"/>
    </location>
</feature>
<feature type="compositionally biased region" description="Basic residues" evidence="1">
    <location>
        <begin position="212"/>
        <end position="227"/>
    </location>
</feature>
<feature type="compositionally biased region" description="Low complexity" evidence="1">
    <location>
        <begin position="401"/>
        <end position="412"/>
    </location>
</feature>